<dbReference type="Pfam" id="PF00348">
    <property type="entry name" value="polyprenyl_synt"/>
    <property type="match status" value="1"/>
</dbReference>
<organism evidence="7 8">
    <name type="scientific">Pseudomonas azadiae</name>
    <dbReference type="NCBI Taxonomy" id="2843612"/>
    <lineage>
        <taxon>Bacteria</taxon>
        <taxon>Pseudomonadati</taxon>
        <taxon>Pseudomonadota</taxon>
        <taxon>Gammaproteobacteria</taxon>
        <taxon>Pseudomonadales</taxon>
        <taxon>Pseudomonadaceae</taxon>
        <taxon>Pseudomonas</taxon>
    </lineage>
</organism>
<accession>A0ABS6P5N9</accession>
<reference evidence="7" key="1">
    <citation type="submission" date="2021-06" db="EMBL/GenBank/DDBJ databases">
        <title>Updating the genus Pseudomonas: Description of 43 new species and partition of the Pseudomonas putida group.</title>
        <authorList>
            <person name="Girard L."/>
            <person name="Lood C."/>
            <person name="Vandamme P."/>
            <person name="Rokni-Zadeh H."/>
            <person name="Van Noort V."/>
            <person name="Hofte M."/>
            <person name="Lavigne R."/>
            <person name="De Mot R."/>
        </authorList>
    </citation>
    <scope>NUCLEOTIDE SEQUENCE</scope>
    <source>
        <strain evidence="7">SWRI103</strain>
    </source>
</reference>
<dbReference type="SUPFAM" id="SSF48576">
    <property type="entry name" value="Terpenoid synthases"/>
    <property type="match status" value="1"/>
</dbReference>
<dbReference type="PANTHER" id="PTHR12001">
    <property type="entry name" value="GERANYLGERANYL PYROPHOSPHATE SYNTHASE"/>
    <property type="match status" value="1"/>
</dbReference>
<dbReference type="PANTHER" id="PTHR12001:SF85">
    <property type="entry name" value="SHORT CHAIN ISOPRENYL DIPHOSPHATE SYNTHASE"/>
    <property type="match status" value="1"/>
</dbReference>
<dbReference type="EMBL" id="JAHSTY010000002">
    <property type="protein sequence ID" value="MBV4455803.1"/>
    <property type="molecule type" value="Genomic_DNA"/>
</dbReference>
<comment type="similarity">
    <text evidence="2 6">Belongs to the FPP/GGPP synthase family.</text>
</comment>
<dbReference type="Proteomes" id="UP001048976">
    <property type="component" value="Unassembled WGS sequence"/>
</dbReference>
<dbReference type="RefSeq" id="WP_169376916.1">
    <property type="nucleotide sequence ID" value="NZ_JAHSTY010000002.1"/>
</dbReference>
<dbReference type="Gene3D" id="1.10.600.10">
    <property type="entry name" value="Farnesyl Diphosphate Synthase"/>
    <property type="match status" value="1"/>
</dbReference>
<dbReference type="PROSITE" id="PS00723">
    <property type="entry name" value="POLYPRENYL_SYNTHASE_1"/>
    <property type="match status" value="1"/>
</dbReference>
<dbReference type="InterPro" id="IPR000092">
    <property type="entry name" value="Polyprenyl_synt"/>
</dbReference>
<evidence type="ECO:0000256" key="3">
    <source>
        <dbReference type="ARBA" id="ARBA00022679"/>
    </source>
</evidence>
<evidence type="ECO:0000313" key="7">
    <source>
        <dbReference type="EMBL" id="MBV4455803.1"/>
    </source>
</evidence>
<evidence type="ECO:0000256" key="6">
    <source>
        <dbReference type="RuleBase" id="RU004466"/>
    </source>
</evidence>
<evidence type="ECO:0000313" key="8">
    <source>
        <dbReference type="Proteomes" id="UP001048976"/>
    </source>
</evidence>
<evidence type="ECO:0000256" key="2">
    <source>
        <dbReference type="ARBA" id="ARBA00006706"/>
    </source>
</evidence>
<gene>
    <name evidence="7" type="ORF">KVG91_24780</name>
</gene>
<dbReference type="InterPro" id="IPR033749">
    <property type="entry name" value="Polyprenyl_synt_CS"/>
</dbReference>
<protein>
    <submittedName>
        <fullName evidence="7">Polyprenyl synthetase family protein</fullName>
    </submittedName>
</protein>
<dbReference type="InterPro" id="IPR008949">
    <property type="entry name" value="Isoprenoid_synthase_dom_sf"/>
</dbReference>
<sequence>MPNSFVELDDTWYSSAKAKWREPFVYQERVRGKLVRTELARALSTLFGLHASQTRILCDAVEKMNVSSLIQDDQLDRDELRRGVRSVWTKFGEGPALLSGMCGHVEGLQRLAELNNLDVVCAGIRSIERLHVGQFLDLEASDSKTLLTLEEYGCIAKANTGCFFIFLLEACQCLKPLNEEVYKWLDSMLWGLGIYYRYINDLRDIIDMTHFGVKGFAMDLEGGPKSFLMILAADPLIKGARSSDQKKQIIQAYGDAGVFKEAMDLMEQAYSGLLQCLHAIRQLDASVNIRRLDAFLQSVHFQLRPEDDYYKRLLAKDD</sequence>
<proteinExistence type="inferred from homology"/>
<dbReference type="CDD" id="cd00385">
    <property type="entry name" value="Isoprenoid_Biosyn_C1"/>
    <property type="match status" value="1"/>
</dbReference>
<name>A0ABS6P5N9_9PSED</name>
<keyword evidence="3 6" id="KW-0808">Transferase</keyword>
<comment type="caution">
    <text evidence="7">The sequence shown here is derived from an EMBL/GenBank/DDBJ whole genome shotgun (WGS) entry which is preliminary data.</text>
</comment>
<evidence type="ECO:0000256" key="5">
    <source>
        <dbReference type="ARBA" id="ARBA00022842"/>
    </source>
</evidence>
<evidence type="ECO:0000256" key="4">
    <source>
        <dbReference type="ARBA" id="ARBA00022723"/>
    </source>
</evidence>
<evidence type="ECO:0000256" key="1">
    <source>
        <dbReference type="ARBA" id="ARBA00001946"/>
    </source>
</evidence>
<keyword evidence="4" id="KW-0479">Metal-binding</keyword>
<keyword evidence="8" id="KW-1185">Reference proteome</keyword>
<comment type="cofactor">
    <cofactor evidence="1">
        <name>Mg(2+)</name>
        <dbReference type="ChEBI" id="CHEBI:18420"/>
    </cofactor>
</comment>
<keyword evidence="5" id="KW-0460">Magnesium</keyword>